<dbReference type="Proteomes" id="UP000664859">
    <property type="component" value="Unassembled WGS sequence"/>
</dbReference>
<dbReference type="FunFam" id="3.40.50.620:FF:000036">
    <property type="entry name" value="Glutamine-dependent NAD(+) synthetase"/>
    <property type="match status" value="1"/>
</dbReference>
<dbReference type="InterPro" id="IPR003010">
    <property type="entry name" value="C-N_Hydrolase"/>
</dbReference>
<name>A0A835ZEW9_9STRA</name>
<dbReference type="EMBL" id="JAFCMP010000014">
    <property type="protein sequence ID" value="KAG5191773.1"/>
    <property type="molecule type" value="Genomic_DNA"/>
</dbReference>
<dbReference type="GO" id="GO:0009435">
    <property type="term" value="P:NAD+ biosynthetic process"/>
    <property type="evidence" value="ECO:0007669"/>
    <property type="project" value="UniProtKB-UniRule"/>
</dbReference>
<evidence type="ECO:0000256" key="7">
    <source>
        <dbReference type="ARBA" id="ARBA00052340"/>
    </source>
</evidence>
<evidence type="ECO:0000256" key="6">
    <source>
        <dbReference type="ARBA" id="ARBA00023027"/>
    </source>
</evidence>
<keyword evidence="6 8" id="KW-0520">NAD</keyword>
<dbReference type="Pfam" id="PF02540">
    <property type="entry name" value="NAD_synthase"/>
    <property type="match status" value="1"/>
</dbReference>
<evidence type="ECO:0000256" key="1">
    <source>
        <dbReference type="ARBA" id="ARBA00005188"/>
    </source>
</evidence>
<dbReference type="AlphaFoldDB" id="A0A835ZEW9"/>
<gene>
    <name evidence="10" type="ORF">JKP88DRAFT_294954</name>
</gene>
<dbReference type="SUPFAM" id="SSF56317">
    <property type="entry name" value="Carbon-nitrogen hydrolase"/>
    <property type="match status" value="1"/>
</dbReference>
<evidence type="ECO:0000313" key="11">
    <source>
        <dbReference type="Proteomes" id="UP000664859"/>
    </source>
</evidence>
<dbReference type="CDD" id="cd07570">
    <property type="entry name" value="GAT_Gln-NAD-synth"/>
    <property type="match status" value="1"/>
</dbReference>
<evidence type="ECO:0000256" key="5">
    <source>
        <dbReference type="ARBA" id="ARBA00022840"/>
    </source>
</evidence>
<dbReference type="OrthoDB" id="2020662at2759"/>
<evidence type="ECO:0000313" key="10">
    <source>
        <dbReference type="EMBL" id="KAG5191773.1"/>
    </source>
</evidence>
<evidence type="ECO:0000256" key="3">
    <source>
        <dbReference type="ARBA" id="ARBA00022598"/>
    </source>
</evidence>
<evidence type="ECO:0000256" key="4">
    <source>
        <dbReference type="ARBA" id="ARBA00022741"/>
    </source>
</evidence>
<reference evidence="10" key="1">
    <citation type="submission" date="2021-02" db="EMBL/GenBank/DDBJ databases">
        <title>First Annotated Genome of the Yellow-green Alga Tribonema minus.</title>
        <authorList>
            <person name="Mahan K.M."/>
        </authorList>
    </citation>
    <scope>NUCLEOTIDE SEQUENCE</scope>
    <source>
        <strain evidence="10">UTEX B ZZ1240</strain>
    </source>
</reference>
<dbReference type="InterPro" id="IPR014729">
    <property type="entry name" value="Rossmann-like_a/b/a_fold"/>
</dbReference>
<keyword evidence="4 8" id="KW-0547">Nucleotide-binding</keyword>
<dbReference type="InterPro" id="IPR036526">
    <property type="entry name" value="C-N_Hydrolase_sf"/>
</dbReference>
<feature type="domain" description="CN hydrolase" evidence="9">
    <location>
        <begin position="23"/>
        <end position="293"/>
    </location>
</feature>
<dbReference type="GO" id="GO:0004359">
    <property type="term" value="F:glutaminase activity"/>
    <property type="evidence" value="ECO:0007669"/>
    <property type="project" value="InterPro"/>
</dbReference>
<organism evidence="10 11">
    <name type="scientific">Tribonema minus</name>
    <dbReference type="NCBI Taxonomy" id="303371"/>
    <lineage>
        <taxon>Eukaryota</taxon>
        <taxon>Sar</taxon>
        <taxon>Stramenopiles</taxon>
        <taxon>Ochrophyta</taxon>
        <taxon>PX clade</taxon>
        <taxon>Xanthophyceae</taxon>
        <taxon>Tribonematales</taxon>
        <taxon>Tribonemataceae</taxon>
        <taxon>Tribonema</taxon>
    </lineage>
</organism>
<dbReference type="GO" id="GO:0003952">
    <property type="term" value="F:NAD+ synthase (glutamine-hydrolyzing) activity"/>
    <property type="evidence" value="ECO:0007669"/>
    <property type="project" value="UniProtKB-UniRule"/>
</dbReference>
<dbReference type="PIRSF" id="PIRSF006630">
    <property type="entry name" value="NADS_GAT"/>
    <property type="match status" value="1"/>
</dbReference>
<dbReference type="InterPro" id="IPR022310">
    <property type="entry name" value="NAD/GMP_synthase"/>
</dbReference>
<comment type="pathway">
    <text evidence="1 8">Cofactor biosynthesis; NAD(+) biosynthesis; NAD(+) from deamido-NAD(+) (L-Gln route): step 1/1.</text>
</comment>
<dbReference type="Gene3D" id="3.40.50.620">
    <property type="entry name" value="HUPs"/>
    <property type="match status" value="1"/>
</dbReference>
<comment type="caution">
    <text evidence="10">The sequence shown here is derived from an EMBL/GenBank/DDBJ whole genome shotgun (WGS) entry which is preliminary data.</text>
</comment>
<proteinExistence type="inferred from homology"/>
<dbReference type="SUPFAM" id="SSF52402">
    <property type="entry name" value="Adenine nucleotide alpha hydrolases-like"/>
    <property type="match status" value="1"/>
</dbReference>
<sequence length="765" mass="82520">MHYFNRGNSQQQDPQDSRAVPLVTVSTCNLNQWALDFDGNLERVERSIRLAKEAGARYRLGPELELSGYGCEDHFLEADTLTHCDDSLATILKGDATYGILCDIGLPVMHAGVRYNCRAFCLDGKILLLRPKLFMADDGNYRESRHFTSWKRANEVEDHVLSIALQDATGQFSVPFGHGAVAATDTVVATETCEELWTPRSPHIEQSLAGVEITGNGSASHHELRKLDTRVSYMLAATRKCGGVYLYANQQGCDGGRLYFDGCALIVCNGKLLAQGSQFSAADVEVVTATVNLDDVRAYRAACASRSDQSSRGARPALPLIRAGGAATAAAAAALPAAGALGGGAQPQSFRLATDGATYATHPPTVPTTLKLHTPEEECALGPACWLWDYLRRSRAAGFFLPLSGGADSSSTAVIVGVMCHLVVEAAERGDRQVASDVRRIAGMSSGDPLPSAQALANSLMHTAYMGTANSGAATRRRAAALAGQIGACHSALDIDAAVAAVVGVFRALTGNTPRFASRGGSETEDLALQNIQARLRMVFAYLLAQLLPWARGRPGFLLVLGSANVDESLRGYMTKYDCSSADLNPIGAISKVDLKRMLSWAAERYGWDSLTEIGAAPPTAELRPMEEGADDGGEHSQLDEDDMGMTYEELSHFGRLRKVGLCGPVSMFRSLVALWPALAPSAVAAKVKLFFYFYGVNRHKMTTLTPAYHAEAYSPDDNRFDLRPFLYNMRWPRQFRDIDAMAGDMEAGLAAQAQQQQQQQLKSD</sequence>
<dbReference type="InterPro" id="IPR003694">
    <property type="entry name" value="NAD_synthase"/>
</dbReference>
<dbReference type="Pfam" id="PF00795">
    <property type="entry name" value="CN_hydrolase"/>
    <property type="match status" value="1"/>
</dbReference>
<protein>
    <recommendedName>
        <fullName evidence="8">Glutamine-dependent NAD(+) synthetase</fullName>
        <ecNumber evidence="8">6.3.5.1</ecNumber>
    </recommendedName>
    <alternativeName>
        <fullName evidence="8">NAD(+) synthase [glutamine-hydrolyzing]</fullName>
    </alternativeName>
</protein>
<dbReference type="GO" id="GO:0005524">
    <property type="term" value="F:ATP binding"/>
    <property type="evidence" value="ECO:0007669"/>
    <property type="project" value="UniProtKB-UniRule"/>
</dbReference>
<dbReference type="EC" id="6.3.5.1" evidence="8"/>
<comment type="similarity">
    <text evidence="2 8">In the C-terminal section; belongs to the NAD synthetase family.</text>
</comment>
<dbReference type="InterPro" id="IPR014445">
    <property type="entry name" value="Gln-dep_NAD_synthase"/>
</dbReference>
<dbReference type="GO" id="GO:0005737">
    <property type="term" value="C:cytoplasm"/>
    <property type="evidence" value="ECO:0007669"/>
    <property type="project" value="InterPro"/>
</dbReference>
<evidence type="ECO:0000256" key="8">
    <source>
        <dbReference type="PIRNR" id="PIRNR006630"/>
    </source>
</evidence>
<comment type="catalytic activity">
    <reaction evidence="7 8">
        <text>deamido-NAD(+) + L-glutamine + ATP + H2O = L-glutamate + AMP + diphosphate + NAD(+) + H(+)</text>
        <dbReference type="Rhea" id="RHEA:24384"/>
        <dbReference type="ChEBI" id="CHEBI:15377"/>
        <dbReference type="ChEBI" id="CHEBI:15378"/>
        <dbReference type="ChEBI" id="CHEBI:29985"/>
        <dbReference type="ChEBI" id="CHEBI:30616"/>
        <dbReference type="ChEBI" id="CHEBI:33019"/>
        <dbReference type="ChEBI" id="CHEBI:57540"/>
        <dbReference type="ChEBI" id="CHEBI:58359"/>
        <dbReference type="ChEBI" id="CHEBI:58437"/>
        <dbReference type="ChEBI" id="CHEBI:456215"/>
        <dbReference type="EC" id="6.3.5.1"/>
    </reaction>
</comment>
<evidence type="ECO:0000259" key="9">
    <source>
        <dbReference type="PROSITE" id="PS50263"/>
    </source>
</evidence>
<accession>A0A835ZEW9</accession>
<dbReference type="HAMAP" id="MF_02090">
    <property type="entry name" value="NadE_glutamine_dep"/>
    <property type="match status" value="1"/>
</dbReference>
<dbReference type="FunFam" id="3.60.110.10:FF:000003">
    <property type="entry name" value="Glutamine-dependent NAD(+) synthetase"/>
    <property type="match status" value="1"/>
</dbReference>
<dbReference type="CDD" id="cd00553">
    <property type="entry name" value="NAD_synthase"/>
    <property type="match status" value="1"/>
</dbReference>
<keyword evidence="5 8" id="KW-0067">ATP-binding</keyword>
<dbReference type="UniPathway" id="UPA00253">
    <property type="reaction ID" value="UER00334"/>
</dbReference>
<keyword evidence="11" id="KW-1185">Reference proteome</keyword>
<dbReference type="PANTHER" id="PTHR23090:SF9">
    <property type="entry name" value="GLUTAMINE-DEPENDENT NAD(+) SYNTHETASE"/>
    <property type="match status" value="1"/>
</dbReference>
<dbReference type="PROSITE" id="PS50263">
    <property type="entry name" value="CN_HYDROLASE"/>
    <property type="match status" value="1"/>
</dbReference>
<keyword evidence="3 8" id="KW-0436">Ligase</keyword>
<dbReference type="PANTHER" id="PTHR23090">
    <property type="entry name" value="NH 3 /GLUTAMINE-DEPENDENT NAD + SYNTHETASE"/>
    <property type="match status" value="1"/>
</dbReference>
<evidence type="ECO:0000256" key="2">
    <source>
        <dbReference type="ARBA" id="ARBA00007145"/>
    </source>
</evidence>
<dbReference type="Gene3D" id="3.60.110.10">
    <property type="entry name" value="Carbon-nitrogen hydrolase"/>
    <property type="match status" value="1"/>
</dbReference>